<dbReference type="InterPro" id="IPR026019">
    <property type="entry name" value="Ribul_P_3_epim"/>
</dbReference>
<evidence type="ECO:0000256" key="3">
    <source>
        <dbReference type="ARBA" id="ARBA00001941"/>
    </source>
</evidence>
<evidence type="ECO:0000256" key="8">
    <source>
        <dbReference type="ARBA" id="ARBA00022723"/>
    </source>
</evidence>
<proteinExistence type="inferred from homology"/>
<dbReference type="InterPro" id="IPR011060">
    <property type="entry name" value="RibuloseP-bd_barrel"/>
</dbReference>
<feature type="binding site" evidence="10 14">
    <location>
        <position position="8"/>
    </location>
    <ligand>
        <name>substrate</name>
    </ligand>
</feature>
<feature type="binding site" evidence="10 13">
    <location>
        <position position="175"/>
    </location>
    <ligand>
        <name>a divalent metal cation</name>
        <dbReference type="ChEBI" id="CHEBI:60240"/>
    </ligand>
</feature>
<feature type="binding site" evidence="10 13">
    <location>
        <position position="66"/>
    </location>
    <ligand>
        <name>a divalent metal cation</name>
        <dbReference type="ChEBI" id="CHEBI:60240"/>
    </ligand>
</feature>
<dbReference type="STRING" id="86416.Clopa_4028"/>
<accession>R4KAP5</accession>
<keyword evidence="13" id="KW-0464">Manganese</keyword>
<sequence length="223" mass="24838">MTLLINPSLLSADFCNLERDIRILEESNIKAIHIDVMDGNFVSNLAFGVDQIKAINRITNMKLDVHLMINNAERYIETFVEAGADCITVHEEACNHLYKTIQHIKSFGIKAGVALNPSTNVDNLRYDFNLVNKVLIMTVEPGFGGQKFISCMKEKIVDTRVIRDKNLYDFEIQVDGGINFENIMGVVNCGATNIVIGSGIFNGGNIKENINKFHSILDPSCIV</sequence>
<evidence type="ECO:0000256" key="12">
    <source>
        <dbReference type="PIRSR" id="PIRSR001461-1"/>
    </source>
</evidence>
<feature type="binding site" evidence="10">
    <location>
        <begin position="175"/>
        <end position="177"/>
    </location>
    <ligand>
        <name>substrate</name>
    </ligand>
</feature>
<dbReference type="AlphaFoldDB" id="R4KAP5"/>
<keyword evidence="13" id="KW-0170">Cobalt</keyword>
<dbReference type="Gene3D" id="3.20.20.70">
    <property type="entry name" value="Aldolase class I"/>
    <property type="match status" value="1"/>
</dbReference>
<evidence type="ECO:0000256" key="11">
    <source>
        <dbReference type="PIRNR" id="PIRNR001461"/>
    </source>
</evidence>
<dbReference type="FunFam" id="3.20.20.70:FF:000004">
    <property type="entry name" value="Ribulose-phosphate 3-epimerase"/>
    <property type="match status" value="1"/>
</dbReference>
<evidence type="ECO:0000313" key="15">
    <source>
        <dbReference type="EMBL" id="AGK98771.1"/>
    </source>
</evidence>
<dbReference type="CDD" id="cd00429">
    <property type="entry name" value="RPE"/>
    <property type="match status" value="1"/>
</dbReference>
<protein>
    <recommendedName>
        <fullName evidence="7 10">Ribulose-phosphate 3-epimerase</fullName>
        <ecNumber evidence="7 10">5.1.3.1</ecNumber>
    </recommendedName>
</protein>
<dbReference type="PROSITE" id="PS01085">
    <property type="entry name" value="RIBUL_P_3_EPIMER_1"/>
    <property type="match status" value="1"/>
</dbReference>
<comment type="cofactor">
    <cofactor evidence="2">
        <name>Mn(2+)</name>
        <dbReference type="ChEBI" id="CHEBI:29035"/>
    </cofactor>
</comment>
<dbReference type="EMBL" id="CP003261">
    <property type="protein sequence ID" value="AGK98771.1"/>
    <property type="molecule type" value="Genomic_DNA"/>
</dbReference>
<keyword evidence="16" id="KW-1185">Reference proteome</keyword>
<reference evidence="15 16" key="1">
    <citation type="submission" date="2012-01" db="EMBL/GenBank/DDBJ databases">
        <title>Complete sequence of chromosome of Clostridium pasteurianum BC1.</title>
        <authorList>
            <consortium name="US DOE Joint Genome Institute"/>
            <person name="Lucas S."/>
            <person name="Han J."/>
            <person name="Lapidus A."/>
            <person name="Cheng J.-F."/>
            <person name="Goodwin L."/>
            <person name="Pitluck S."/>
            <person name="Peters L."/>
            <person name="Mikhailova N."/>
            <person name="Teshima H."/>
            <person name="Detter J.C."/>
            <person name="Han C."/>
            <person name="Tapia R."/>
            <person name="Land M."/>
            <person name="Hauser L."/>
            <person name="Kyrpides N."/>
            <person name="Ivanova N."/>
            <person name="Pagani I."/>
            <person name="Dunn J."/>
            <person name="Taghavi S."/>
            <person name="Francis A."/>
            <person name="van der Lelie D."/>
            <person name="Woyke T."/>
        </authorList>
    </citation>
    <scope>NUCLEOTIDE SEQUENCE [LARGE SCALE GENOMIC DNA]</scope>
    <source>
        <strain evidence="15 16">BC1</strain>
    </source>
</reference>
<comment type="function">
    <text evidence="10">Catalyzes the reversible epimerization of D-ribulose 5-phosphate to D-xylulose 5-phosphate.</text>
</comment>
<evidence type="ECO:0000256" key="2">
    <source>
        <dbReference type="ARBA" id="ARBA00001936"/>
    </source>
</evidence>
<dbReference type="OrthoDB" id="1645589at2"/>
<dbReference type="GO" id="GO:0006098">
    <property type="term" value="P:pentose-phosphate shunt"/>
    <property type="evidence" value="ECO:0007669"/>
    <property type="project" value="UniProtKB-UniRule"/>
</dbReference>
<feature type="binding site" evidence="14">
    <location>
        <position position="177"/>
    </location>
    <ligand>
        <name>substrate</name>
    </ligand>
</feature>
<feature type="binding site" evidence="10 14">
    <location>
        <begin position="142"/>
        <end position="145"/>
    </location>
    <ligand>
        <name>substrate</name>
    </ligand>
</feature>
<comment type="cofactor">
    <cofactor evidence="3">
        <name>Co(2+)</name>
        <dbReference type="ChEBI" id="CHEBI:48828"/>
    </cofactor>
</comment>
<comment type="pathway">
    <text evidence="10">Carbohydrate degradation.</text>
</comment>
<comment type="catalytic activity">
    <reaction evidence="1 10 11">
        <text>D-ribulose 5-phosphate = D-xylulose 5-phosphate</text>
        <dbReference type="Rhea" id="RHEA:13677"/>
        <dbReference type="ChEBI" id="CHEBI:57737"/>
        <dbReference type="ChEBI" id="CHEBI:58121"/>
        <dbReference type="EC" id="5.1.3.1"/>
    </reaction>
</comment>
<dbReference type="PIRSF" id="PIRSF001461">
    <property type="entry name" value="RPE"/>
    <property type="match status" value="1"/>
</dbReference>
<feature type="binding site" evidence="10 13">
    <location>
        <position position="33"/>
    </location>
    <ligand>
        <name>a divalent metal cation</name>
        <dbReference type="ChEBI" id="CHEBI:60240"/>
    </ligand>
</feature>
<dbReference type="GO" id="GO:0005737">
    <property type="term" value="C:cytoplasm"/>
    <property type="evidence" value="ECO:0007669"/>
    <property type="project" value="UniProtKB-ARBA"/>
</dbReference>
<evidence type="ECO:0000256" key="9">
    <source>
        <dbReference type="ARBA" id="ARBA00023235"/>
    </source>
</evidence>
<dbReference type="PANTHER" id="PTHR11749">
    <property type="entry name" value="RIBULOSE-5-PHOSPHATE-3-EPIMERASE"/>
    <property type="match status" value="1"/>
</dbReference>
<dbReference type="eggNOG" id="COG0036">
    <property type="taxonomic scope" value="Bacteria"/>
</dbReference>
<dbReference type="HAMAP" id="MF_02227">
    <property type="entry name" value="RPE"/>
    <property type="match status" value="1"/>
</dbReference>
<comment type="cofactor">
    <cofactor evidence="5">
        <name>Fe(2+)</name>
        <dbReference type="ChEBI" id="CHEBI:29033"/>
    </cofactor>
</comment>
<dbReference type="EC" id="5.1.3.1" evidence="7 10"/>
<evidence type="ECO:0000256" key="6">
    <source>
        <dbReference type="ARBA" id="ARBA00009541"/>
    </source>
</evidence>
<evidence type="ECO:0000256" key="4">
    <source>
        <dbReference type="ARBA" id="ARBA00001947"/>
    </source>
</evidence>
<keyword evidence="9 10" id="KW-0413">Isomerase</keyword>
<keyword evidence="8 10" id="KW-0479">Metal-binding</keyword>
<dbReference type="PATRIC" id="fig|86416.3.peg.4025"/>
<dbReference type="SUPFAM" id="SSF51366">
    <property type="entry name" value="Ribulose-phoshate binding barrel"/>
    <property type="match status" value="1"/>
</dbReference>
<dbReference type="InterPro" id="IPR000056">
    <property type="entry name" value="Ribul_P_3_epim-like"/>
</dbReference>
<comment type="similarity">
    <text evidence="6 10 11">Belongs to the ribulose-phosphate 3-epimerase family.</text>
</comment>
<gene>
    <name evidence="10" type="primary">rpe</name>
    <name evidence="15" type="ORF">Clopa_4028</name>
</gene>
<comment type="cofactor">
    <cofactor evidence="10 13">
        <name>a divalent metal cation</name>
        <dbReference type="ChEBI" id="CHEBI:60240"/>
    </cofactor>
    <text evidence="10 13">Binds 1 divalent metal cation per subunit.</text>
</comment>
<comment type="cofactor">
    <cofactor evidence="4">
        <name>Zn(2+)</name>
        <dbReference type="ChEBI" id="CHEBI:29105"/>
    </cofactor>
</comment>
<keyword evidence="13" id="KW-0862">Zinc</keyword>
<evidence type="ECO:0000256" key="5">
    <source>
        <dbReference type="ARBA" id="ARBA00001954"/>
    </source>
</evidence>
<dbReference type="InterPro" id="IPR013785">
    <property type="entry name" value="Aldolase_TIM"/>
</dbReference>
<feature type="binding site" evidence="10 13">
    <location>
        <position position="35"/>
    </location>
    <ligand>
        <name>a divalent metal cation</name>
        <dbReference type="ChEBI" id="CHEBI:60240"/>
    </ligand>
</feature>
<evidence type="ECO:0000313" key="16">
    <source>
        <dbReference type="Proteomes" id="UP000013523"/>
    </source>
</evidence>
<evidence type="ECO:0000256" key="13">
    <source>
        <dbReference type="PIRSR" id="PIRSR001461-2"/>
    </source>
</evidence>
<dbReference type="HOGENOM" id="CLU_054856_2_1_9"/>
<organism evidence="15 16">
    <name type="scientific">Clostridium pasteurianum BC1</name>
    <dbReference type="NCBI Taxonomy" id="86416"/>
    <lineage>
        <taxon>Bacteria</taxon>
        <taxon>Bacillati</taxon>
        <taxon>Bacillota</taxon>
        <taxon>Clostridia</taxon>
        <taxon>Eubacteriales</taxon>
        <taxon>Clostridiaceae</taxon>
        <taxon>Clostridium</taxon>
    </lineage>
</organism>
<dbReference type="GO" id="GO:0019323">
    <property type="term" value="P:pentose catabolic process"/>
    <property type="evidence" value="ECO:0007669"/>
    <property type="project" value="UniProtKB-UniRule"/>
</dbReference>
<dbReference type="GO" id="GO:0046872">
    <property type="term" value="F:metal ion binding"/>
    <property type="evidence" value="ECO:0007669"/>
    <property type="project" value="UniProtKB-UniRule"/>
</dbReference>
<name>R4KAP5_CLOPA</name>
<dbReference type="KEGG" id="cpas:Clopa_4028"/>
<feature type="active site" description="Proton acceptor" evidence="10 12">
    <location>
        <position position="35"/>
    </location>
</feature>
<evidence type="ECO:0000256" key="10">
    <source>
        <dbReference type="HAMAP-Rule" id="MF_02227"/>
    </source>
</evidence>
<dbReference type="Proteomes" id="UP000013523">
    <property type="component" value="Chromosome"/>
</dbReference>
<dbReference type="Pfam" id="PF00834">
    <property type="entry name" value="Ribul_P_3_epim"/>
    <property type="match status" value="1"/>
</dbReference>
<dbReference type="GO" id="GO:0004750">
    <property type="term" value="F:D-ribulose-phosphate 3-epimerase activity"/>
    <property type="evidence" value="ECO:0007669"/>
    <property type="project" value="UniProtKB-UniRule"/>
</dbReference>
<dbReference type="NCBIfam" id="NF004076">
    <property type="entry name" value="PRK05581.1-4"/>
    <property type="match status" value="1"/>
</dbReference>
<feature type="binding site" evidence="10 14">
    <location>
        <begin position="197"/>
        <end position="198"/>
    </location>
    <ligand>
        <name>substrate</name>
    </ligand>
</feature>
<dbReference type="PROSITE" id="PS01086">
    <property type="entry name" value="RIBUL_P_3_EPIMER_2"/>
    <property type="match status" value="1"/>
</dbReference>
<keyword evidence="10 11" id="KW-0119">Carbohydrate metabolism</keyword>
<evidence type="ECO:0000256" key="1">
    <source>
        <dbReference type="ARBA" id="ARBA00001782"/>
    </source>
</evidence>
<evidence type="ECO:0000256" key="7">
    <source>
        <dbReference type="ARBA" id="ARBA00013188"/>
    </source>
</evidence>
<dbReference type="RefSeq" id="WP_015617046.1">
    <property type="nucleotide sequence ID" value="NC_021182.1"/>
</dbReference>
<feature type="active site" description="Proton donor" evidence="10 12">
    <location>
        <position position="175"/>
    </location>
</feature>
<feature type="binding site" evidence="10 14">
    <location>
        <position position="66"/>
    </location>
    <ligand>
        <name>substrate</name>
    </ligand>
</feature>
<dbReference type="NCBIfam" id="TIGR01163">
    <property type="entry name" value="rpe"/>
    <property type="match status" value="1"/>
</dbReference>
<evidence type="ECO:0000256" key="14">
    <source>
        <dbReference type="PIRSR" id="PIRSR001461-3"/>
    </source>
</evidence>